<dbReference type="GO" id="GO:0005829">
    <property type="term" value="C:cytosol"/>
    <property type="evidence" value="ECO:0007669"/>
    <property type="project" value="TreeGrafter"/>
</dbReference>
<dbReference type="EMBL" id="WWCU01000020">
    <property type="protein sequence ID" value="MYN09171.1"/>
    <property type="molecule type" value="Genomic_DNA"/>
</dbReference>
<dbReference type="InterPro" id="IPR002545">
    <property type="entry name" value="CheW-lke_dom"/>
</dbReference>
<dbReference type="SMART" id="SM00260">
    <property type="entry name" value="CheW"/>
    <property type="match status" value="3"/>
</dbReference>
<dbReference type="PROSITE" id="PS50851">
    <property type="entry name" value="CHEW"/>
    <property type="match status" value="3"/>
</dbReference>
<evidence type="ECO:0000313" key="2">
    <source>
        <dbReference type="EMBL" id="MYN09171.1"/>
    </source>
</evidence>
<gene>
    <name evidence="2" type="ORF">GTP77_17755</name>
</gene>
<protein>
    <submittedName>
        <fullName evidence="2">Chemotaxis protein CheW</fullName>
    </submittedName>
</protein>
<proteinExistence type="predicted"/>
<name>A0A7X4HDD5_9BURK</name>
<dbReference type="InterPro" id="IPR036061">
    <property type="entry name" value="CheW-like_dom_sf"/>
</dbReference>
<dbReference type="AlphaFoldDB" id="A0A7X4HDD5"/>
<keyword evidence="3" id="KW-1185">Reference proteome</keyword>
<dbReference type="GO" id="GO:0007165">
    <property type="term" value="P:signal transduction"/>
    <property type="evidence" value="ECO:0007669"/>
    <property type="project" value="InterPro"/>
</dbReference>
<dbReference type="Gene3D" id="2.30.30.40">
    <property type="entry name" value="SH3 Domains"/>
    <property type="match status" value="3"/>
</dbReference>
<dbReference type="PANTHER" id="PTHR22617:SF23">
    <property type="entry name" value="CHEMOTAXIS PROTEIN CHEW"/>
    <property type="match status" value="1"/>
</dbReference>
<reference evidence="2 3" key="1">
    <citation type="submission" date="2019-12" db="EMBL/GenBank/DDBJ databases">
        <title>Novel species isolated from a subtropical stream in China.</title>
        <authorList>
            <person name="Lu H."/>
        </authorList>
    </citation>
    <scope>NUCLEOTIDE SEQUENCE [LARGE SCALE GENOMIC DNA]</scope>
    <source>
        <strain evidence="2 3">FT127W</strain>
    </source>
</reference>
<comment type="caution">
    <text evidence="2">The sequence shown here is derived from an EMBL/GenBank/DDBJ whole genome shotgun (WGS) entry which is preliminary data.</text>
</comment>
<dbReference type="PANTHER" id="PTHR22617">
    <property type="entry name" value="CHEMOTAXIS SENSOR HISTIDINE KINASE-RELATED"/>
    <property type="match status" value="1"/>
</dbReference>
<dbReference type="SUPFAM" id="SSF50341">
    <property type="entry name" value="CheW-like"/>
    <property type="match status" value="3"/>
</dbReference>
<accession>A0A7X4HDD5</accession>
<feature type="domain" description="CheW-like" evidence="1">
    <location>
        <begin position="367"/>
        <end position="518"/>
    </location>
</feature>
<dbReference type="Gene3D" id="2.40.50.180">
    <property type="entry name" value="CheA-289, Domain 4"/>
    <property type="match status" value="3"/>
</dbReference>
<organism evidence="2 3">
    <name type="scientific">Pseudoduganella aquatica</name>
    <dbReference type="NCBI Taxonomy" id="2660641"/>
    <lineage>
        <taxon>Bacteria</taxon>
        <taxon>Pseudomonadati</taxon>
        <taxon>Pseudomonadota</taxon>
        <taxon>Betaproteobacteria</taxon>
        <taxon>Burkholderiales</taxon>
        <taxon>Oxalobacteraceae</taxon>
        <taxon>Telluria group</taxon>
        <taxon>Pseudoduganella</taxon>
    </lineage>
</organism>
<evidence type="ECO:0000313" key="3">
    <source>
        <dbReference type="Proteomes" id="UP000450676"/>
    </source>
</evidence>
<dbReference type="Pfam" id="PF01584">
    <property type="entry name" value="CheW"/>
    <property type="match status" value="3"/>
</dbReference>
<sequence>MSEPASAAANAATVAASAVKAASASAAATELYGSFFLGPDEFALPAVCIREVVNLPAKITTLPLSPAHLEGMFTLRGTVIPIVNLGRLFNPAAGPAVPGNKVAIIEHQDVLVGMLFDDTGEILRVRPEQRSVLQYAPGATPGVIAGTILLDQGNRLLQVLDANQLIRIENVPQVLSLRASGQQRLQRAQAQGERRRCVSFRSAGTSFAFEMAAIQEIVRVPELQPSVLAGKLCLGRMNFRGSPVAVVDFTALLSAGAAARPVDAADQDQRVMVARIGDATIAFLVDSVDSIIHFYNDDVLPIPLLSKARAGMFGGCISRPEQGDVILLDHSGIFSHKEIAEMRQGHAKLYPLDGQQAAAGKESRHGARKVYLTFRLEQAFAVEIKQVREIIKFSDNITRPPGTPHYMRGVLNLRQMMVSVIDMRSLYGMPEQAPGELSRILIIERGEERYGLLVDGVEDIITVLDSQRYAAPRLMRNQAAGAGMQSEAAEVIDMEKDDGNRQSFSVFDCGSLIDKLANLLPPQAQP</sequence>
<dbReference type="InterPro" id="IPR039315">
    <property type="entry name" value="CheW"/>
</dbReference>
<feature type="domain" description="CheW-like" evidence="1">
    <location>
        <begin position="29"/>
        <end position="171"/>
    </location>
</feature>
<dbReference type="GO" id="GO:0006935">
    <property type="term" value="P:chemotaxis"/>
    <property type="evidence" value="ECO:0007669"/>
    <property type="project" value="InterPro"/>
</dbReference>
<evidence type="ECO:0000259" key="1">
    <source>
        <dbReference type="PROSITE" id="PS50851"/>
    </source>
</evidence>
<dbReference type="Proteomes" id="UP000450676">
    <property type="component" value="Unassembled WGS sequence"/>
</dbReference>
<feature type="domain" description="CheW-like" evidence="1">
    <location>
        <begin position="194"/>
        <end position="339"/>
    </location>
</feature>